<keyword evidence="1" id="KW-0862">Zinc</keyword>
<proteinExistence type="predicted"/>
<comment type="caution">
    <text evidence="3">The sequence shown here is derived from an EMBL/GenBank/DDBJ whole genome shotgun (WGS) entry which is preliminary data.</text>
</comment>
<dbReference type="SMART" id="SM00343">
    <property type="entry name" value="ZnF_C2HC"/>
    <property type="match status" value="1"/>
</dbReference>
<dbReference type="PROSITE" id="PS50158">
    <property type="entry name" value="ZF_CCHC"/>
    <property type="match status" value="1"/>
</dbReference>
<reference evidence="3 4" key="1">
    <citation type="submission" date="2022-05" db="EMBL/GenBank/DDBJ databases">
        <authorList>
            <consortium name="Genoscope - CEA"/>
            <person name="William W."/>
        </authorList>
    </citation>
    <scope>NUCLEOTIDE SEQUENCE [LARGE SCALE GENOMIC DNA]</scope>
</reference>
<organism evidence="3 4">
    <name type="scientific">Porites evermanni</name>
    <dbReference type="NCBI Taxonomy" id="104178"/>
    <lineage>
        <taxon>Eukaryota</taxon>
        <taxon>Metazoa</taxon>
        <taxon>Cnidaria</taxon>
        <taxon>Anthozoa</taxon>
        <taxon>Hexacorallia</taxon>
        <taxon>Scleractinia</taxon>
        <taxon>Fungiina</taxon>
        <taxon>Poritidae</taxon>
        <taxon>Porites</taxon>
    </lineage>
</organism>
<keyword evidence="1" id="KW-0479">Metal-binding</keyword>
<keyword evidence="4" id="KW-1185">Reference proteome</keyword>
<evidence type="ECO:0000313" key="3">
    <source>
        <dbReference type="EMBL" id="CAH3016111.1"/>
    </source>
</evidence>
<sequence length="186" mass="20689">MLDEFLQSLKTLSKDGNFQSRLLENNTLDLKTVFDQARSLELAMRNSESYSSLPSSVNAAVPLATTEDQEQIDPGTLAAVASGASTLSDAVCFKCQKKGHFAKVCRGRKISKNKVSAAAWSPTLATVDALNPFQSLWELLLSKDWKSKPSLIVVALKALFIQGWWRKYSSYRSSFIWYSIHGYLSI</sequence>
<dbReference type="InterPro" id="IPR036875">
    <property type="entry name" value="Znf_CCHC_sf"/>
</dbReference>
<dbReference type="Proteomes" id="UP001159427">
    <property type="component" value="Unassembled WGS sequence"/>
</dbReference>
<evidence type="ECO:0000256" key="1">
    <source>
        <dbReference type="PROSITE-ProRule" id="PRU00047"/>
    </source>
</evidence>
<gene>
    <name evidence="3" type="ORF">PEVE_00025902</name>
</gene>
<evidence type="ECO:0000313" key="4">
    <source>
        <dbReference type="Proteomes" id="UP001159427"/>
    </source>
</evidence>
<keyword evidence="1" id="KW-0863">Zinc-finger</keyword>
<feature type="domain" description="CCHC-type" evidence="2">
    <location>
        <begin position="92"/>
        <end position="106"/>
    </location>
</feature>
<dbReference type="EMBL" id="CALNXI010000035">
    <property type="protein sequence ID" value="CAH3016111.1"/>
    <property type="molecule type" value="Genomic_DNA"/>
</dbReference>
<dbReference type="SUPFAM" id="SSF57756">
    <property type="entry name" value="Retrovirus zinc finger-like domains"/>
    <property type="match status" value="1"/>
</dbReference>
<evidence type="ECO:0000259" key="2">
    <source>
        <dbReference type="PROSITE" id="PS50158"/>
    </source>
</evidence>
<dbReference type="InterPro" id="IPR001878">
    <property type="entry name" value="Znf_CCHC"/>
</dbReference>
<name>A0ABN8LKN5_9CNID</name>
<dbReference type="Gene3D" id="4.10.60.10">
    <property type="entry name" value="Zinc finger, CCHC-type"/>
    <property type="match status" value="1"/>
</dbReference>
<accession>A0ABN8LKN5</accession>
<protein>
    <recommendedName>
        <fullName evidence="2">CCHC-type domain-containing protein</fullName>
    </recommendedName>
</protein>